<evidence type="ECO:0000256" key="3">
    <source>
        <dbReference type="SAM" id="MobiDB-lite"/>
    </source>
</evidence>
<dbReference type="InterPro" id="IPR003598">
    <property type="entry name" value="Ig_sub2"/>
</dbReference>
<proteinExistence type="predicted"/>
<dbReference type="GeneTree" id="ENSGT01110000267800"/>
<dbReference type="CDD" id="cd00099">
    <property type="entry name" value="IgV"/>
    <property type="match status" value="1"/>
</dbReference>
<evidence type="ECO:0000259" key="4">
    <source>
        <dbReference type="PROSITE" id="PS50835"/>
    </source>
</evidence>
<dbReference type="SMART" id="SM00406">
    <property type="entry name" value="IGv"/>
    <property type="match status" value="1"/>
</dbReference>
<dbReference type="InterPro" id="IPR036179">
    <property type="entry name" value="Ig-like_dom_sf"/>
</dbReference>
<dbReference type="InParanoid" id="A0A7N9AQN4"/>
<dbReference type="Pfam" id="PF07686">
    <property type="entry name" value="V-set"/>
    <property type="match status" value="1"/>
</dbReference>
<dbReference type="PANTHER" id="PTHR23268:SF102">
    <property type="entry name" value="IMMUNOGLOBULIN V-SET DOMAIN-CONTAINING PROTEIN"/>
    <property type="match status" value="1"/>
</dbReference>
<protein>
    <recommendedName>
        <fullName evidence="4">Ig-like domain-containing protein</fullName>
    </recommendedName>
</protein>
<keyword evidence="1" id="KW-0732">Signal</keyword>
<dbReference type="PROSITE" id="PS50835">
    <property type="entry name" value="IG_LIKE"/>
    <property type="match status" value="1"/>
</dbReference>
<dbReference type="GO" id="GO:0005886">
    <property type="term" value="C:plasma membrane"/>
    <property type="evidence" value="ECO:0007669"/>
    <property type="project" value="TreeGrafter"/>
</dbReference>
<sequence length="119" mass="13114">GNDVTQTDILWKNEGDNATIHCSQTKGDLYFYMYWFRQLPGKTMELFPYPEGDVKGKISFAGDGSKYSKLTVSNVTLNDSGVYFCAASRHSAADSSQVNTENSRLSVNTCSQPPSKPSL</sequence>
<dbReference type="InterPro" id="IPR013783">
    <property type="entry name" value="Ig-like_fold"/>
</dbReference>
<dbReference type="GO" id="GO:0007166">
    <property type="term" value="P:cell surface receptor signaling pathway"/>
    <property type="evidence" value="ECO:0007669"/>
    <property type="project" value="TreeGrafter"/>
</dbReference>
<dbReference type="SUPFAM" id="SSF48726">
    <property type="entry name" value="Immunoglobulin"/>
    <property type="match status" value="1"/>
</dbReference>
<dbReference type="PANTHER" id="PTHR23268">
    <property type="entry name" value="T-CELL RECEPTOR BETA CHAIN"/>
    <property type="match status" value="1"/>
</dbReference>
<dbReference type="InterPro" id="IPR013106">
    <property type="entry name" value="Ig_V-set"/>
</dbReference>
<reference evidence="5" key="1">
    <citation type="submission" date="2025-08" db="UniProtKB">
        <authorList>
            <consortium name="Ensembl"/>
        </authorList>
    </citation>
    <scope>IDENTIFICATION</scope>
</reference>
<reference evidence="5" key="2">
    <citation type="submission" date="2025-09" db="UniProtKB">
        <authorList>
            <consortium name="Ensembl"/>
        </authorList>
    </citation>
    <scope>IDENTIFICATION</scope>
</reference>
<dbReference type="InterPro" id="IPR050413">
    <property type="entry name" value="TCR_beta_variable"/>
</dbReference>
<feature type="region of interest" description="Disordered" evidence="3">
    <location>
        <begin position="92"/>
        <end position="119"/>
    </location>
</feature>
<evidence type="ECO:0000313" key="6">
    <source>
        <dbReference type="Proteomes" id="UP000261640"/>
    </source>
</evidence>
<accession>A0A7N9AQN4</accession>
<dbReference type="AlphaFoldDB" id="A0A7N9AQN4"/>
<dbReference type="Proteomes" id="UP000261640">
    <property type="component" value="Unplaced"/>
</dbReference>
<name>A0A7N9AQN4_9TELE</name>
<evidence type="ECO:0000256" key="1">
    <source>
        <dbReference type="ARBA" id="ARBA00022729"/>
    </source>
</evidence>
<keyword evidence="6" id="KW-1185">Reference proteome</keyword>
<evidence type="ECO:0000256" key="2">
    <source>
        <dbReference type="ARBA" id="ARBA00022859"/>
    </source>
</evidence>
<organism evidence="5 6">
    <name type="scientific">Mastacembelus armatus</name>
    <name type="common">zig-zag eel</name>
    <dbReference type="NCBI Taxonomy" id="205130"/>
    <lineage>
        <taxon>Eukaryota</taxon>
        <taxon>Metazoa</taxon>
        <taxon>Chordata</taxon>
        <taxon>Craniata</taxon>
        <taxon>Vertebrata</taxon>
        <taxon>Euteleostomi</taxon>
        <taxon>Actinopterygii</taxon>
        <taxon>Neopterygii</taxon>
        <taxon>Teleostei</taxon>
        <taxon>Neoteleostei</taxon>
        <taxon>Acanthomorphata</taxon>
        <taxon>Anabantaria</taxon>
        <taxon>Synbranchiformes</taxon>
        <taxon>Mastacembelidae</taxon>
        <taxon>Mastacembelus</taxon>
    </lineage>
</organism>
<keyword evidence="2" id="KW-0391">Immunity</keyword>
<dbReference type="InterPro" id="IPR003599">
    <property type="entry name" value="Ig_sub"/>
</dbReference>
<dbReference type="InterPro" id="IPR007110">
    <property type="entry name" value="Ig-like_dom"/>
</dbReference>
<feature type="compositionally biased region" description="Polar residues" evidence="3">
    <location>
        <begin position="93"/>
        <end position="113"/>
    </location>
</feature>
<dbReference type="Ensembl" id="ENSMAMT00000045729.1">
    <property type="protein sequence ID" value="ENSMAMP00000055002.1"/>
    <property type="gene ID" value="ENSMAMG00000028435.1"/>
</dbReference>
<feature type="domain" description="Ig-like" evidence="4">
    <location>
        <begin position="14"/>
        <end position="106"/>
    </location>
</feature>
<dbReference type="SMART" id="SM00408">
    <property type="entry name" value="IGc2"/>
    <property type="match status" value="1"/>
</dbReference>
<dbReference type="SMART" id="SM00409">
    <property type="entry name" value="IG"/>
    <property type="match status" value="1"/>
</dbReference>
<dbReference type="GO" id="GO:0002376">
    <property type="term" value="P:immune system process"/>
    <property type="evidence" value="ECO:0007669"/>
    <property type="project" value="UniProtKB-KW"/>
</dbReference>
<evidence type="ECO:0000313" key="5">
    <source>
        <dbReference type="Ensembl" id="ENSMAMP00000055002.1"/>
    </source>
</evidence>
<dbReference type="Gene3D" id="2.60.40.10">
    <property type="entry name" value="Immunoglobulins"/>
    <property type="match status" value="1"/>
</dbReference>